<dbReference type="eggNOG" id="ENOG502ZAFG">
    <property type="taxonomic scope" value="Bacteria"/>
</dbReference>
<reference evidence="2 3" key="1">
    <citation type="journal article" date="2014" name="Antonie Van Leeuwenhoek">
        <title>Hyphomonas beringensis sp. nov. and Hyphomonas chukchiensis sp. nov., isolated from surface seawater of the Bering Sea and Chukchi Sea.</title>
        <authorList>
            <person name="Li C."/>
            <person name="Lai Q."/>
            <person name="Li G."/>
            <person name="Dong C."/>
            <person name="Wang J."/>
            <person name="Liao Y."/>
            <person name="Shao Z."/>
        </authorList>
    </citation>
    <scope>NUCLEOTIDE SEQUENCE [LARGE SCALE GENOMIC DNA]</scope>
    <source>
        <strain evidence="2 3">SCH89</strain>
    </source>
</reference>
<dbReference type="Proteomes" id="UP000024942">
    <property type="component" value="Unassembled WGS sequence"/>
</dbReference>
<evidence type="ECO:0000313" key="3">
    <source>
        <dbReference type="Proteomes" id="UP000024942"/>
    </source>
</evidence>
<dbReference type="EMBL" id="ARYL01000051">
    <property type="protein sequence ID" value="KDA00762.1"/>
    <property type="molecule type" value="Genomic_DNA"/>
</dbReference>
<organism evidence="2 3">
    <name type="scientific">Hyphomonas oceanitis SCH89</name>
    <dbReference type="NCBI Taxonomy" id="1280953"/>
    <lineage>
        <taxon>Bacteria</taxon>
        <taxon>Pseudomonadati</taxon>
        <taxon>Pseudomonadota</taxon>
        <taxon>Alphaproteobacteria</taxon>
        <taxon>Hyphomonadales</taxon>
        <taxon>Hyphomonadaceae</taxon>
        <taxon>Hyphomonas</taxon>
    </lineage>
</organism>
<dbReference type="OrthoDB" id="1118920at2"/>
<keyword evidence="1" id="KW-0051">Antiviral defense</keyword>
<gene>
    <name evidence="2" type="ORF">HOC_18931</name>
</gene>
<dbReference type="InterPro" id="IPR006116">
    <property type="entry name" value="NT_2-5OAS_ClassI-CCAase"/>
</dbReference>
<evidence type="ECO:0008006" key="4">
    <source>
        <dbReference type="Google" id="ProtNLM"/>
    </source>
</evidence>
<evidence type="ECO:0000313" key="2">
    <source>
        <dbReference type="EMBL" id="KDA00762.1"/>
    </source>
</evidence>
<sequence length="404" mass="45715">MPLDFLWLNDSKEVAERLLLDTASRIQLTPTQHEEAVRNYDALSEWVDEGDHELSGLVTDIYPSGSFGIGAAILGQVRKDQHDVDVVLELDLPLNSDPEFVLTSLYEAVRREPGTRYYDMTTLQSRCVTVTYKDGRTVDLMPAVRIQGRPERVVQIFHWNAEKRESYHKEVNPKGFATHFKDSLVYSKTFEMRFSDRMTVLAKAETQPMPNFEPLEAKAPRQVALQLIKRKRNLVWRSSERKGMFRQPPSVVKAALAIPQGCASDYLIDETIDLAETIRNTIVAADKQGTVLEVRNPAWHPDVFTDRWPESREAQRMFAADLHNLTLDLRRLRDHDLAPAEKLRILKEHFGETPANYAFNTYGKAQELAKAQGRTQVSSLGKIGIVSAGAASLPKRTNFGGDPV</sequence>
<proteinExistence type="predicted"/>
<evidence type="ECO:0000256" key="1">
    <source>
        <dbReference type="ARBA" id="ARBA00023118"/>
    </source>
</evidence>
<dbReference type="CDD" id="cd05400">
    <property type="entry name" value="NT_2-5OAS_ClassI-CCAase"/>
    <property type="match status" value="1"/>
</dbReference>
<dbReference type="STRING" id="1280953.HOC_18931"/>
<comment type="caution">
    <text evidence="2">The sequence shown here is derived from an EMBL/GenBank/DDBJ whole genome shotgun (WGS) entry which is preliminary data.</text>
</comment>
<dbReference type="GO" id="GO:0016779">
    <property type="term" value="F:nucleotidyltransferase activity"/>
    <property type="evidence" value="ECO:0007669"/>
    <property type="project" value="InterPro"/>
</dbReference>
<accession>A0A059G1M0</accession>
<keyword evidence="3" id="KW-1185">Reference proteome</keyword>
<name>A0A059G1M0_9PROT</name>
<dbReference type="PATRIC" id="fig|1280953.3.peg.3786"/>
<dbReference type="RefSeq" id="WP_162174901.1">
    <property type="nucleotide sequence ID" value="NZ_ARYL01000051.1"/>
</dbReference>
<dbReference type="Pfam" id="PF18144">
    <property type="entry name" value="SMODS"/>
    <property type="match status" value="1"/>
</dbReference>
<dbReference type="AlphaFoldDB" id="A0A059G1M0"/>
<protein>
    <recommendedName>
        <fullName evidence="4">Nucleotidyltransferase</fullName>
    </recommendedName>
</protein>
<dbReference type="GO" id="GO:0051607">
    <property type="term" value="P:defense response to virus"/>
    <property type="evidence" value="ECO:0007669"/>
    <property type="project" value="UniProtKB-KW"/>
</dbReference>